<reference evidence="2 3" key="1">
    <citation type="submission" date="2015-08" db="EMBL/GenBank/DDBJ databases">
        <title>Draft genome sequence of cellulolytic and xylanolytic Paenibacillus sp. A59, isolated from a decaying forest soil from Patagonia, Argentina.</title>
        <authorList>
            <person name="Ghio S."/>
            <person name="Caceres A.M."/>
            <person name="Talia P."/>
            <person name="Grasso D."/>
            <person name="Campos E."/>
        </authorList>
    </citation>
    <scope>NUCLEOTIDE SEQUENCE [LARGE SCALE GENOMIC DNA]</scope>
    <source>
        <strain evidence="2 3">A59</strain>
    </source>
</reference>
<dbReference type="OrthoDB" id="178899at2"/>
<dbReference type="AlphaFoldDB" id="A0A0N0C376"/>
<dbReference type="SUPFAM" id="SSF51905">
    <property type="entry name" value="FAD/NAD(P)-binding domain"/>
    <property type="match status" value="1"/>
</dbReference>
<accession>A0A0N0C376</accession>
<proteinExistence type="predicted"/>
<dbReference type="Proteomes" id="UP000037688">
    <property type="component" value="Unassembled WGS sequence"/>
</dbReference>
<dbReference type="GO" id="GO:0004497">
    <property type="term" value="F:monooxygenase activity"/>
    <property type="evidence" value="ECO:0007669"/>
    <property type="project" value="UniProtKB-KW"/>
</dbReference>
<keyword evidence="3" id="KW-1185">Reference proteome</keyword>
<dbReference type="Gene3D" id="3.50.50.60">
    <property type="entry name" value="FAD/NAD(P)-binding domain"/>
    <property type="match status" value="2"/>
</dbReference>
<gene>
    <name evidence="2" type="ORF">AMS66_23920</name>
</gene>
<dbReference type="InterPro" id="IPR036188">
    <property type="entry name" value="FAD/NAD-bd_sf"/>
</dbReference>
<evidence type="ECO:0000256" key="1">
    <source>
        <dbReference type="ARBA" id="ARBA00023002"/>
    </source>
</evidence>
<dbReference type="Pfam" id="PF13738">
    <property type="entry name" value="Pyr_redox_3"/>
    <property type="match status" value="1"/>
</dbReference>
<dbReference type="GO" id="GO:0050660">
    <property type="term" value="F:flavin adenine dinucleotide binding"/>
    <property type="evidence" value="ECO:0007669"/>
    <property type="project" value="TreeGrafter"/>
</dbReference>
<evidence type="ECO:0000313" key="2">
    <source>
        <dbReference type="EMBL" id="KOY13944.1"/>
    </source>
</evidence>
<dbReference type="RefSeq" id="WP_053783177.1">
    <property type="nucleotide sequence ID" value="NZ_LITU01000075.1"/>
</dbReference>
<dbReference type="PANTHER" id="PTHR43539">
    <property type="entry name" value="FLAVIN-BINDING MONOOXYGENASE-LIKE PROTEIN (AFU_ORTHOLOGUE AFUA_4G09220)"/>
    <property type="match status" value="1"/>
</dbReference>
<dbReference type="PRINTS" id="PR00368">
    <property type="entry name" value="FADPNR"/>
</dbReference>
<name>A0A0N0C376_9BACL</name>
<evidence type="ECO:0000313" key="3">
    <source>
        <dbReference type="Proteomes" id="UP000037688"/>
    </source>
</evidence>
<dbReference type="PATRIC" id="fig|1705561.3.peg.5017"/>
<protein>
    <submittedName>
        <fullName evidence="2">Monooxygenase</fullName>
    </submittedName>
</protein>
<dbReference type="InterPro" id="IPR050982">
    <property type="entry name" value="Auxin_biosynth/cation_transpt"/>
</dbReference>
<keyword evidence="2" id="KW-0503">Monooxygenase</keyword>
<comment type="caution">
    <text evidence="2">The sequence shown here is derived from an EMBL/GenBank/DDBJ whole genome shotgun (WGS) entry which is preliminary data.</text>
</comment>
<organism evidence="2 3">
    <name type="scientific">Paenibacillus xylanivorans</name>
    <dbReference type="NCBI Taxonomy" id="1705561"/>
    <lineage>
        <taxon>Bacteria</taxon>
        <taxon>Bacillati</taxon>
        <taxon>Bacillota</taxon>
        <taxon>Bacilli</taxon>
        <taxon>Bacillales</taxon>
        <taxon>Paenibacillaceae</taxon>
        <taxon>Paenibacillus</taxon>
    </lineage>
</organism>
<sequence>MNDPFDYDCVIVGGGPAGIGMASVLQDLGMPRFTVLERSEVGATFLAWPEEMHLITPSFTSNAYGMMDLNAVALHTSPAYTLGTEHPTGVEYAKYLQVVSQFKELPVQTGVDVSEVIAEENGFRVVTSNGQLRTRFVIWAAGEFQYPRLDPFPGAEYGVHSSLFSSWKAVQGEECVIVGGYESGVDAAIHLSKLGKNVTVIDRNGRGLAKGSSDPSVELSPYTKDRLRAAMMDKRIRMMQGYEVKWIEPDEPGGYVLYCENASGESHLLKTAEAPVLATGFRSSLHLIKNLVERNKEGQLQLGAADESTIVPGLFITGPQVMHAHLQFCFIYKFRQRFAVVARAMGERLGLDLTPLETYRKEGMFLDDLSCCGEDCTC</sequence>
<keyword evidence="1" id="KW-0560">Oxidoreductase</keyword>
<dbReference type="EMBL" id="LITU01000075">
    <property type="protein sequence ID" value="KOY13944.1"/>
    <property type="molecule type" value="Genomic_DNA"/>
</dbReference>
<dbReference type="PRINTS" id="PR00469">
    <property type="entry name" value="PNDRDTASEII"/>
</dbReference>
<dbReference type="PANTHER" id="PTHR43539:SF89">
    <property type="entry name" value="NAD(P)-BINDING DOMAIN-CONTAINING PROTEIN"/>
    <property type="match status" value="1"/>
</dbReference>